<feature type="compositionally biased region" description="Acidic residues" evidence="5">
    <location>
        <begin position="330"/>
        <end position="347"/>
    </location>
</feature>
<keyword evidence="2" id="KW-0132">Cell division</keyword>
<dbReference type="PANTHER" id="PTHR34298:SF2">
    <property type="entry name" value="SEGREGATION AND CONDENSATION PROTEIN B"/>
    <property type="match status" value="1"/>
</dbReference>
<evidence type="ECO:0000256" key="2">
    <source>
        <dbReference type="ARBA" id="ARBA00022618"/>
    </source>
</evidence>
<gene>
    <name evidence="6" type="ORF">AA14337_0243</name>
</gene>
<feature type="region of interest" description="Disordered" evidence="5">
    <location>
        <begin position="224"/>
        <end position="253"/>
    </location>
</feature>
<dbReference type="NCBIfam" id="TIGR00281">
    <property type="entry name" value="SMC-Scp complex subunit ScpB"/>
    <property type="match status" value="1"/>
</dbReference>
<feature type="compositionally biased region" description="Basic and acidic residues" evidence="5">
    <location>
        <begin position="277"/>
        <end position="294"/>
    </location>
</feature>
<dbReference type="InterPro" id="IPR005234">
    <property type="entry name" value="ScpB_csome_segregation"/>
</dbReference>
<keyword evidence="4" id="KW-0131">Cell cycle</keyword>
<evidence type="ECO:0000313" key="7">
    <source>
        <dbReference type="Proteomes" id="UP001065047"/>
    </source>
</evidence>
<dbReference type="InterPro" id="IPR036388">
    <property type="entry name" value="WH-like_DNA-bd_sf"/>
</dbReference>
<dbReference type="Proteomes" id="UP001065047">
    <property type="component" value="Unassembled WGS sequence"/>
</dbReference>
<evidence type="ECO:0000256" key="3">
    <source>
        <dbReference type="ARBA" id="ARBA00022829"/>
    </source>
</evidence>
<dbReference type="InterPro" id="IPR036390">
    <property type="entry name" value="WH_DNA-bd_sf"/>
</dbReference>
<dbReference type="SUPFAM" id="SSF46785">
    <property type="entry name" value="Winged helix' DNA-binding domain"/>
    <property type="match status" value="2"/>
</dbReference>
<protein>
    <submittedName>
        <fullName evidence="6">Chromosome segregation and condensation protein ScpB</fullName>
    </submittedName>
</protein>
<name>A0ABQ0PML3_9PROT</name>
<evidence type="ECO:0000313" key="6">
    <source>
        <dbReference type="EMBL" id="GBQ75505.1"/>
    </source>
</evidence>
<dbReference type="EMBL" id="BAPF01000002">
    <property type="protein sequence ID" value="GBQ75505.1"/>
    <property type="molecule type" value="Genomic_DNA"/>
</dbReference>
<keyword evidence="7" id="KW-1185">Reference proteome</keyword>
<evidence type="ECO:0000256" key="4">
    <source>
        <dbReference type="ARBA" id="ARBA00023306"/>
    </source>
</evidence>
<proteinExistence type="predicted"/>
<keyword evidence="1" id="KW-0963">Cytoplasm</keyword>
<keyword evidence="3" id="KW-0159">Chromosome partition</keyword>
<evidence type="ECO:0000256" key="1">
    <source>
        <dbReference type="ARBA" id="ARBA00022490"/>
    </source>
</evidence>
<sequence>MSEKSETIPHASQASPSQAAAGAPEIIAALSGAEPQGTDAAFAVPDDAVRLAEALIFAGTEPVSLRRLAELLELRQLVPEGVEDLGAFVAAVMGALVARYEGRGVLPVEVAGGWQFRTAPDLAPALTRVLEKPRRLPRAVMETLAIIAYHQPCTRVEIEEIRGVSLGQNVLDTLIEASLVAPRGRKEVPGRPVLWGTTPDFLRHFGLRALSDLPRREELLVDVPDTLTSGRKSAHDGSAEPQESGPDEAHDSHSIVLSGTVLSLDGETTVHSASTKAAEHITSEPEAPEEHLGNAEETVLPAGDAEGDAVETDPDLTPAEGEIAPVQPELEPDAETLPEDVSAEPEADAGAPTVSEPGRS</sequence>
<dbReference type="Gene3D" id="1.10.10.10">
    <property type="entry name" value="Winged helix-like DNA-binding domain superfamily/Winged helix DNA-binding domain"/>
    <property type="match status" value="2"/>
</dbReference>
<reference evidence="6" key="1">
    <citation type="submission" date="2013-04" db="EMBL/GenBank/DDBJ databases">
        <title>The genome sequencing project of 58 acetic acid bacteria.</title>
        <authorList>
            <person name="Okamoto-Kainuma A."/>
            <person name="Ishikawa M."/>
            <person name="Umino S."/>
            <person name="Koizumi Y."/>
            <person name="Shiwa Y."/>
            <person name="Yoshikawa H."/>
            <person name="Matsutani M."/>
            <person name="Matsushita K."/>
        </authorList>
    </citation>
    <scope>NUCLEOTIDE SEQUENCE</scope>
    <source>
        <strain evidence="6">DSM 14337</strain>
    </source>
</reference>
<feature type="region of interest" description="Disordered" evidence="5">
    <location>
        <begin position="267"/>
        <end position="360"/>
    </location>
</feature>
<dbReference type="PANTHER" id="PTHR34298">
    <property type="entry name" value="SEGREGATION AND CONDENSATION PROTEIN B"/>
    <property type="match status" value="1"/>
</dbReference>
<accession>A0ABQ0PML3</accession>
<organism evidence="6 7">
    <name type="scientific">Acetobacter malorum DSM 14337</name>
    <dbReference type="NCBI Taxonomy" id="1307910"/>
    <lineage>
        <taxon>Bacteria</taxon>
        <taxon>Pseudomonadati</taxon>
        <taxon>Pseudomonadota</taxon>
        <taxon>Alphaproteobacteria</taxon>
        <taxon>Acetobacterales</taxon>
        <taxon>Acetobacteraceae</taxon>
        <taxon>Acetobacter</taxon>
    </lineage>
</organism>
<comment type="caution">
    <text evidence="6">The sequence shown here is derived from an EMBL/GenBank/DDBJ whole genome shotgun (WGS) entry which is preliminary data.</text>
</comment>
<evidence type="ECO:0000256" key="5">
    <source>
        <dbReference type="SAM" id="MobiDB-lite"/>
    </source>
</evidence>
<dbReference type="Pfam" id="PF04079">
    <property type="entry name" value="SMC_ScpB"/>
    <property type="match status" value="1"/>
</dbReference>
<feature type="compositionally biased region" description="Acidic residues" evidence="5">
    <location>
        <begin position="305"/>
        <end position="314"/>
    </location>
</feature>